<keyword evidence="6 7" id="KW-0472">Membrane</keyword>
<dbReference type="Gene3D" id="1.10.3860.10">
    <property type="entry name" value="Sodium:dicarboxylate symporter"/>
    <property type="match status" value="1"/>
</dbReference>
<keyword evidence="2" id="KW-0813">Transport</keyword>
<feature type="transmembrane region" description="Helical" evidence="7">
    <location>
        <begin position="210"/>
        <end position="233"/>
    </location>
</feature>
<dbReference type="RefSeq" id="WP_162659214.1">
    <property type="nucleotide sequence ID" value="NZ_LR593887.1"/>
</dbReference>
<feature type="transmembrane region" description="Helical" evidence="7">
    <location>
        <begin position="62"/>
        <end position="88"/>
    </location>
</feature>
<dbReference type="InterPro" id="IPR001991">
    <property type="entry name" value="Na-dicarboxylate_symporter"/>
</dbReference>
<dbReference type="FunCoup" id="A0A6C2YRH3">
    <property type="interactions" value="191"/>
</dbReference>
<sequence>MAETTSSENSLHIRVLGGLILGAIAGTIINSTFLTPVDGVKPPPPEWLVFIQKYITDPIGQVFLRLLLMTVVPLVFASLALGVARLGGMGSLGRIGLKTFAYFFLTMTAAVVIGLTLVNLVKPGVGLPPAIQTQMAEQFGGKLNDTLSKPTTFGIQTFIDIVPRNPLQSMVNMEMLSVIFFALLVGIGITRLKAEHNQLMQNFLESVGELMVFIIGLAMKFAPFGVFALIFNTTANFGLDLLKNLATYVIVVIVGLGIQMFVVFPILLSSLGKMNPLTFFKLTRPVILTAFSTSSSNATLPTSIRTAEQDLKIPAPIAGFVLPLGATMNMNGTALFEGVTAVFLAQVFGIELTLTQQIIVVVMCVLTAVGAAGVPGGSIPLLALVLTTVGVQPGAIAIILGVDRLLDMCRTTLNVLGDMTAAVYINQSEGAALSKSPTS</sequence>
<dbReference type="PRINTS" id="PR00173">
    <property type="entry name" value="EDTRNSPORT"/>
</dbReference>
<keyword evidence="4 7" id="KW-0812">Transmembrane</keyword>
<feature type="transmembrane region" description="Helical" evidence="7">
    <location>
        <begin position="358"/>
        <end position="375"/>
    </location>
</feature>
<dbReference type="GO" id="GO:0015293">
    <property type="term" value="F:symporter activity"/>
    <property type="evidence" value="ECO:0007669"/>
    <property type="project" value="UniProtKB-KW"/>
</dbReference>
<evidence type="ECO:0000256" key="7">
    <source>
        <dbReference type="SAM" id="Phobius"/>
    </source>
</evidence>
<feature type="transmembrane region" description="Helical" evidence="7">
    <location>
        <begin position="100"/>
        <end position="121"/>
    </location>
</feature>
<evidence type="ECO:0000256" key="3">
    <source>
        <dbReference type="ARBA" id="ARBA00022475"/>
    </source>
</evidence>
<dbReference type="SUPFAM" id="SSF118215">
    <property type="entry name" value="Proton glutamate symport protein"/>
    <property type="match status" value="1"/>
</dbReference>
<proteinExistence type="predicted"/>
<dbReference type="InParanoid" id="A0A6C2YRH3"/>
<keyword evidence="5 7" id="KW-1133">Transmembrane helix</keyword>
<feature type="transmembrane region" description="Helical" evidence="7">
    <location>
        <begin position="381"/>
        <end position="402"/>
    </location>
</feature>
<dbReference type="Proteomes" id="UP000464378">
    <property type="component" value="Chromosome"/>
</dbReference>
<protein>
    <recommendedName>
        <fullName evidence="10">Dicarboxylate/amino acid:cation symporter</fullName>
    </recommendedName>
</protein>
<dbReference type="InterPro" id="IPR036458">
    <property type="entry name" value="Na:dicarbo_symporter_sf"/>
</dbReference>
<dbReference type="PANTHER" id="PTHR42865">
    <property type="entry name" value="PROTON/GLUTAMATE-ASPARTATE SYMPORTER"/>
    <property type="match status" value="1"/>
</dbReference>
<dbReference type="AlphaFoldDB" id="A0A6C2YRH3"/>
<evidence type="ECO:0008006" key="10">
    <source>
        <dbReference type="Google" id="ProtNLM"/>
    </source>
</evidence>
<reference evidence="8" key="1">
    <citation type="submission" date="2019-04" db="EMBL/GenBank/DDBJ databases">
        <authorList>
            <consortium name="Science for Life Laboratories"/>
        </authorList>
    </citation>
    <scope>NUCLEOTIDE SEQUENCE</scope>
    <source>
        <strain evidence="8">MBLW1</strain>
    </source>
</reference>
<dbReference type="EMBL" id="LR593887">
    <property type="protein sequence ID" value="VTS05539.1"/>
    <property type="molecule type" value="Genomic_DNA"/>
</dbReference>
<dbReference type="GO" id="GO:0006835">
    <property type="term" value="P:dicarboxylic acid transport"/>
    <property type="evidence" value="ECO:0007669"/>
    <property type="project" value="TreeGrafter"/>
</dbReference>
<comment type="subcellular location">
    <subcellularLocation>
        <location evidence="1">Cell membrane</location>
        <topology evidence="1">Multi-pass membrane protein</topology>
    </subcellularLocation>
</comment>
<dbReference type="KEGG" id="tim:GMBLW1_51070"/>
<evidence type="ECO:0000256" key="6">
    <source>
        <dbReference type="ARBA" id="ARBA00023136"/>
    </source>
</evidence>
<organism evidence="8">
    <name type="scientific">Tuwongella immobilis</name>
    <dbReference type="NCBI Taxonomy" id="692036"/>
    <lineage>
        <taxon>Bacteria</taxon>
        <taxon>Pseudomonadati</taxon>
        <taxon>Planctomycetota</taxon>
        <taxon>Planctomycetia</taxon>
        <taxon>Gemmatales</taxon>
        <taxon>Gemmataceae</taxon>
        <taxon>Tuwongella</taxon>
    </lineage>
</organism>
<dbReference type="GO" id="GO:0005886">
    <property type="term" value="C:plasma membrane"/>
    <property type="evidence" value="ECO:0007669"/>
    <property type="project" value="UniProtKB-SubCell"/>
</dbReference>
<evidence type="ECO:0000313" key="8">
    <source>
        <dbReference type="EMBL" id="VIP04086.1"/>
    </source>
</evidence>
<feature type="transmembrane region" description="Helical" evidence="7">
    <location>
        <begin position="12"/>
        <end position="34"/>
    </location>
</feature>
<evidence type="ECO:0000256" key="2">
    <source>
        <dbReference type="ARBA" id="ARBA00022448"/>
    </source>
</evidence>
<dbReference type="EMBL" id="LR586016">
    <property type="protein sequence ID" value="VIP04086.1"/>
    <property type="molecule type" value="Genomic_DNA"/>
</dbReference>
<evidence type="ECO:0000256" key="1">
    <source>
        <dbReference type="ARBA" id="ARBA00004651"/>
    </source>
</evidence>
<keyword evidence="9" id="KW-1185">Reference proteome</keyword>
<evidence type="ECO:0000256" key="5">
    <source>
        <dbReference type="ARBA" id="ARBA00022989"/>
    </source>
</evidence>
<accession>A0A6C2YRH3</accession>
<evidence type="ECO:0000313" key="9">
    <source>
        <dbReference type="Proteomes" id="UP000464378"/>
    </source>
</evidence>
<gene>
    <name evidence="8" type="ORF">GMBLW1_51070</name>
</gene>
<evidence type="ECO:0000256" key="4">
    <source>
        <dbReference type="ARBA" id="ARBA00022692"/>
    </source>
</evidence>
<feature type="transmembrane region" description="Helical" evidence="7">
    <location>
        <begin position="170"/>
        <end position="189"/>
    </location>
</feature>
<dbReference type="PANTHER" id="PTHR42865:SF7">
    <property type="entry name" value="PROTON_GLUTAMATE-ASPARTATE SYMPORTER"/>
    <property type="match status" value="1"/>
</dbReference>
<name>A0A6C2YRH3_9BACT</name>
<dbReference type="Pfam" id="PF00375">
    <property type="entry name" value="SDF"/>
    <property type="match status" value="1"/>
</dbReference>
<feature type="transmembrane region" description="Helical" evidence="7">
    <location>
        <begin position="245"/>
        <end position="268"/>
    </location>
</feature>
<keyword evidence="3" id="KW-1003">Cell membrane</keyword>